<protein>
    <submittedName>
        <fullName evidence="3">Uncharacterized protein</fullName>
    </submittedName>
</protein>
<evidence type="ECO:0000256" key="2">
    <source>
        <dbReference type="SAM" id="MobiDB-lite"/>
    </source>
</evidence>
<reference evidence="3 4" key="1">
    <citation type="journal article" date="2015" name="Genome Biol. Evol.">
        <title>Comparative Genomics of a Bacterivorous Green Alga Reveals Evolutionary Causalities and Consequences of Phago-Mixotrophic Mode of Nutrition.</title>
        <authorList>
            <person name="Burns J.A."/>
            <person name="Paasch A."/>
            <person name="Narechania A."/>
            <person name="Kim E."/>
        </authorList>
    </citation>
    <scope>NUCLEOTIDE SEQUENCE [LARGE SCALE GENOMIC DNA]</scope>
    <source>
        <strain evidence="3 4">PLY_AMNH</strain>
    </source>
</reference>
<dbReference type="AlphaFoldDB" id="A0AAE0GWN2"/>
<evidence type="ECO:0000313" key="4">
    <source>
        <dbReference type="Proteomes" id="UP001190700"/>
    </source>
</evidence>
<feature type="coiled-coil region" evidence="1">
    <location>
        <begin position="151"/>
        <end position="178"/>
    </location>
</feature>
<name>A0AAE0GWN2_9CHLO</name>
<sequence length="199" mass="21856">MVDIGKRGEYMFPMFSWLGNSPTDWEQRHPGSTALQHVILVATKLERSEALASGRQPPQSAPASSGRTSWRGGRSTPRLNAIQEAGEEQREESAADLRVQHSLPAAPPGLTRPPRRWYVCGSESHLWANCPDEAKKKAWIAEAPARLAKRRSVNDAQVAALEADLEDLEDEAEAVQYFQSEESTAAASSDSQSADDEED</sequence>
<feature type="compositionally biased region" description="Low complexity" evidence="2">
    <location>
        <begin position="180"/>
        <end position="192"/>
    </location>
</feature>
<feature type="compositionally biased region" description="Low complexity" evidence="2">
    <location>
        <begin position="64"/>
        <end position="78"/>
    </location>
</feature>
<feature type="region of interest" description="Disordered" evidence="2">
    <location>
        <begin position="49"/>
        <end position="114"/>
    </location>
</feature>
<feature type="compositionally biased region" description="Basic and acidic residues" evidence="2">
    <location>
        <begin position="87"/>
        <end position="99"/>
    </location>
</feature>
<keyword evidence="4" id="KW-1185">Reference proteome</keyword>
<proteinExistence type="predicted"/>
<comment type="caution">
    <text evidence="3">The sequence shown here is derived from an EMBL/GenBank/DDBJ whole genome shotgun (WGS) entry which is preliminary data.</text>
</comment>
<feature type="region of interest" description="Disordered" evidence="2">
    <location>
        <begin position="179"/>
        <end position="199"/>
    </location>
</feature>
<dbReference type="Proteomes" id="UP001190700">
    <property type="component" value="Unassembled WGS sequence"/>
</dbReference>
<organism evidence="3 4">
    <name type="scientific">Cymbomonas tetramitiformis</name>
    <dbReference type="NCBI Taxonomy" id="36881"/>
    <lineage>
        <taxon>Eukaryota</taxon>
        <taxon>Viridiplantae</taxon>
        <taxon>Chlorophyta</taxon>
        <taxon>Pyramimonadophyceae</taxon>
        <taxon>Pyramimonadales</taxon>
        <taxon>Pyramimonadaceae</taxon>
        <taxon>Cymbomonas</taxon>
    </lineage>
</organism>
<gene>
    <name evidence="3" type="ORF">CYMTET_6662</name>
</gene>
<dbReference type="EMBL" id="LGRX02001654">
    <property type="protein sequence ID" value="KAK3285744.1"/>
    <property type="molecule type" value="Genomic_DNA"/>
</dbReference>
<evidence type="ECO:0000313" key="3">
    <source>
        <dbReference type="EMBL" id="KAK3285744.1"/>
    </source>
</evidence>
<evidence type="ECO:0000256" key="1">
    <source>
        <dbReference type="SAM" id="Coils"/>
    </source>
</evidence>
<accession>A0AAE0GWN2</accession>
<keyword evidence="1" id="KW-0175">Coiled coil</keyword>